<dbReference type="Proteomes" id="UP000251960">
    <property type="component" value="Chromosome 8"/>
</dbReference>
<dbReference type="GO" id="GO:0016746">
    <property type="term" value="F:acyltransferase activity"/>
    <property type="evidence" value="ECO:0007669"/>
    <property type="project" value="UniProtKB-KW"/>
</dbReference>
<protein>
    <submittedName>
        <fullName evidence="1">Phospholipid--sterol O-acyltransferase</fullName>
    </submittedName>
</protein>
<gene>
    <name evidence="1" type="primary">PSAT_0</name>
    <name evidence="1" type="ORF">Zm00014a_012687</name>
</gene>
<comment type="caution">
    <text evidence="1">The sequence shown here is derived from an EMBL/GenBank/DDBJ whole genome shotgun (WGS) entry which is preliminary data.</text>
</comment>
<organism evidence="1 2">
    <name type="scientific">Zea mays</name>
    <name type="common">Maize</name>
    <dbReference type="NCBI Taxonomy" id="4577"/>
    <lineage>
        <taxon>Eukaryota</taxon>
        <taxon>Viridiplantae</taxon>
        <taxon>Streptophyta</taxon>
        <taxon>Embryophyta</taxon>
        <taxon>Tracheophyta</taxon>
        <taxon>Spermatophyta</taxon>
        <taxon>Magnoliopsida</taxon>
        <taxon>Liliopsida</taxon>
        <taxon>Poales</taxon>
        <taxon>Poaceae</taxon>
        <taxon>PACMAD clade</taxon>
        <taxon>Panicoideae</taxon>
        <taxon>Andropogonodae</taxon>
        <taxon>Andropogoneae</taxon>
        <taxon>Tripsacinae</taxon>
        <taxon>Zea</taxon>
    </lineage>
</organism>
<sequence length="178" mass="20014">MPKHVTEANLLVLFCEVATVEEVTIIKDKATKVGRYGRYGHLGLAVNLTTYKDCFNLYSIDKKNLERKLRQYPHKLTCLYTANDDSDSFMSIDHPECKSRPDSGLSAITELDPGYITAGSVRVNGPVTDSRYPAHQQIPQAYGYRQMPARLDSTNPSQAMGGYTLQSQKETLFEELPF</sequence>
<evidence type="ECO:0000313" key="2">
    <source>
        <dbReference type="Proteomes" id="UP000251960"/>
    </source>
</evidence>
<keyword evidence="1" id="KW-0808">Transferase</keyword>
<reference evidence="1 2" key="1">
    <citation type="journal article" date="2018" name="Nat. Genet.">
        <title>Extensive intraspecific gene order and gene structural variations between Mo17 and other maize genomes.</title>
        <authorList>
            <person name="Sun S."/>
            <person name="Zhou Y."/>
            <person name="Chen J."/>
            <person name="Shi J."/>
            <person name="Zhao H."/>
            <person name="Zhao H."/>
            <person name="Song W."/>
            <person name="Zhang M."/>
            <person name="Cui Y."/>
            <person name="Dong X."/>
            <person name="Liu H."/>
            <person name="Ma X."/>
            <person name="Jiao Y."/>
            <person name="Wang B."/>
            <person name="Wei X."/>
            <person name="Stein J.C."/>
            <person name="Glaubitz J.C."/>
            <person name="Lu F."/>
            <person name="Yu G."/>
            <person name="Liang C."/>
            <person name="Fengler K."/>
            <person name="Li B."/>
            <person name="Rafalski A."/>
            <person name="Schnable P.S."/>
            <person name="Ware D.H."/>
            <person name="Buckler E.S."/>
            <person name="Lai J."/>
        </authorList>
    </citation>
    <scope>NUCLEOTIDE SEQUENCE [LARGE SCALE GENOMIC DNA]</scope>
    <source>
        <strain evidence="2">cv. Missouri 17</strain>
        <tissue evidence="1">Seedling</tissue>
    </source>
</reference>
<dbReference type="AlphaFoldDB" id="A0A3L6DK24"/>
<name>A0A3L6DK24_MAIZE</name>
<dbReference type="EMBL" id="NCVQ01000009">
    <property type="protein sequence ID" value="PWZ08925.1"/>
    <property type="molecule type" value="Genomic_DNA"/>
</dbReference>
<evidence type="ECO:0000313" key="1">
    <source>
        <dbReference type="EMBL" id="PWZ08925.1"/>
    </source>
</evidence>
<keyword evidence="1" id="KW-0012">Acyltransferase</keyword>
<accession>A0A3L6DK24</accession>
<proteinExistence type="predicted"/>